<evidence type="ECO:0000313" key="7">
    <source>
        <dbReference type="Proteomes" id="UP000748752"/>
    </source>
</evidence>
<evidence type="ECO:0000256" key="5">
    <source>
        <dbReference type="ARBA" id="ARBA00023136"/>
    </source>
</evidence>
<evidence type="ECO:0000256" key="4">
    <source>
        <dbReference type="ARBA" id="ARBA00022989"/>
    </source>
</evidence>
<keyword evidence="2" id="KW-0997">Cell inner membrane</keyword>
<dbReference type="RefSeq" id="WP_200239961.1">
    <property type="nucleotide sequence ID" value="NZ_NRRV01000047.1"/>
</dbReference>
<dbReference type="Pfam" id="PF06835">
    <property type="entry name" value="LptC"/>
    <property type="match status" value="1"/>
</dbReference>
<organism evidence="6 7">
    <name type="scientific">Thiohalocapsa halophila</name>
    <dbReference type="NCBI Taxonomy" id="69359"/>
    <lineage>
        <taxon>Bacteria</taxon>
        <taxon>Pseudomonadati</taxon>
        <taxon>Pseudomonadota</taxon>
        <taxon>Gammaproteobacteria</taxon>
        <taxon>Chromatiales</taxon>
        <taxon>Chromatiaceae</taxon>
        <taxon>Thiohalocapsa</taxon>
    </lineage>
</organism>
<dbReference type="InterPro" id="IPR052363">
    <property type="entry name" value="LPS_export_LptC"/>
</dbReference>
<dbReference type="InterPro" id="IPR026265">
    <property type="entry name" value="LptC"/>
</dbReference>
<accession>A0ABS1CKQ4</accession>
<sequence>MTLSTREAMIAVVLAAAGLAAWWYRGGRQPEVAPAVPQHGRPDYVVEQVAAVTMSDGGEPLRRLRAPQLRHYPEGGGSELDAPVLRLLEPGQPDWVVRSEQAWVSADGDEVLLEGRVLGERAAAADQPPMRIMTSQLLVLDDAGYAETDRFVELERGDDWLTAVDGMQLWFDAPMRSRFFGRVRQRLAFAEPAAAPDAPSVPGP</sequence>
<gene>
    <name evidence="6" type="primary">lptC</name>
    <name evidence="6" type="ORF">CKO31_17090</name>
</gene>
<dbReference type="Gene3D" id="2.60.450.10">
    <property type="entry name" value="Lipopolysaccharide (LPS) transport protein A like domain"/>
    <property type="match status" value="1"/>
</dbReference>
<name>A0ABS1CKQ4_9GAMM</name>
<protein>
    <submittedName>
        <fullName evidence="6">LPS export ABC transporter periplasmic protein LptC</fullName>
    </submittedName>
</protein>
<proteinExistence type="predicted"/>
<comment type="caution">
    <text evidence="6">The sequence shown here is derived from an EMBL/GenBank/DDBJ whole genome shotgun (WGS) entry which is preliminary data.</text>
</comment>
<dbReference type="Proteomes" id="UP000748752">
    <property type="component" value="Unassembled WGS sequence"/>
</dbReference>
<keyword evidence="5" id="KW-0472">Membrane</keyword>
<dbReference type="EMBL" id="NRRV01000047">
    <property type="protein sequence ID" value="MBK1632423.1"/>
    <property type="molecule type" value="Genomic_DNA"/>
</dbReference>
<keyword evidence="3" id="KW-0812">Transmembrane</keyword>
<evidence type="ECO:0000256" key="1">
    <source>
        <dbReference type="ARBA" id="ARBA00022475"/>
    </source>
</evidence>
<dbReference type="PANTHER" id="PTHR37481:SF1">
    <property type="entry name" value="LIPOPOLYSACCHARIDE EXPORT SYSTEM PROTEIN LPTC"/>
    <property type="match status" value="1"/>
</dbReference>
<dbReference type="NCBIfam" id="TIGR04409">
    <property type="entry name" value="LptC_YrbK"/>
    <property type="match status" value="1"/>
</dbReference>
<dbReference type="PANTHER" id="PTHR37481">
    <property type="entry name" value="LIPOPOLYSACCHARIDE EXPORT SYSTEM PROTEIN LPTC"/>
    <property type="match status" value="1"/>
</dbReference>
<evidence type="ECO:0000313" key="6">
    <source>
        <dbReference type="EMBL" id="MBK1632423.1"/>
    </source>
</evidence>
<dbReference type="InterPro" id="IPR010664">
    <property type="entry name" value="LipoPS_assembly_LptC-rel"/>
</dbReference>
<evidence type="ECO:0000256" key="2">
    <source>
        <dbReference type="ARBA" id="ARBA00022519"/>
    </source>
</evidence>
<reference evidence="6 7" key="1">
    <citation type="journal article" date="2020" name="Microorganisms">
        <title>Osmotic Adaptation and Compatible Solute Biosynthesis of Phototrophic Bacteria as Revealed from Genome Analyses.</title>
        <authorList>
            <person name="Imhoff J.F."/>
            <person name="Rahn T."/>
            <person name="Kunzel S."/>
            <person name="Keller A."/>
            <person name="Neulinger S.C."/>
        </authorList>
    </citation>
    <scope>NUCLEOTIDE SEQUENCE [LARGE SCALE GENOMIC DNA]</scope>
    <source>
        <strain evidence="6 7">DSM 6210</strain>
    </source>
</reference>
<keyword evidence="4" id="KW-1133">Transmembrane helix</keyword>
<keyword evidence="7" id="KW-1185">Reference proteome</keyword>
<keyword evidence="1" id="KW-1003">Cell membrane</keyword>
<evidence type="ECO:0000256" key="3">
    <source>
        <dbReference type="ARBA" id="ARBA00022692"/>
    </source>
</evidence>